<dbReference type="InterPro" id="IPR027417">
    <property type="entry name" value="P-loop_NTPase"/>
</dbReference>
<accession>A0A940DQ23</accession>
<name>A0A940DQ23_9BACT</name>
<protein>
    <submittedName>
        <fullName evidence="2">ATP-binding protein</fullName>
    </submittedName>
</protein>
<feature type="domain" description="ATPase" evidence="1">
    <location>
        <begin position="7"/>
        <end position="219"/>
    </location>
</feature>
<reference evidence="2" key="2">
    <citation type="journal article" date="2021" name="PeerJ">
        <title>Extensive microbial diversity within the chicken gut microbiome revealed by metagenomics and culture.</title>
        <authorList>
            <person name="Gilroy R."/>
            <person name="Ravi A."/>
            <person name="Getino M."/>
            <person name="Pursley I."/>
            <person name="Horton D.L."/>
            <person name="Alikhan N.F."/>
            <person name="Baker D."/>
            <person name="Gharbi K."/>
            <person name="Hall N."/>
            <person name="Watson M."/>
            <person name="Adriaenssens E.M."/>
            <person name="Foster-Nyarko E."/>
            <person name="Jarju S."/>
            <person name="Secka A."/>
            <person name="Antonio M."/>
            <person name="Oren A."/>
            <person name="Chaudhuri R.R."/>
            <person name="La Ragione R."/>
            <person name="Hildebrand F."/>
            <person name="Pallen M.J."/>
        </authorList>
    </citation>
    <scope>NUCLEOTIDE SEQUENCE</scope>
    <source>
        <strain evidence="2">G3-8215</strain>
    </source>
</reference>
<dbReference type="PANTHER" id="PTHR34704">
    <property type="entry name" value="ATPASE"/>
    <property type="match status" value="1"/>
</dbReference>
<dbReference type="GO" id="GO:0005524">
    <property type="term" value="F:ATP binding"/>
    <property type="evidence" value="ECO:0007669"/>
    <property type="project" value="UniProtKB-KW"/>
</dbReference>
<keyword evidence="2" id="KW-0547">Nucleotide-binding</keyword>
<gene>
    <name evidence="2" type="ORF">IAB75_02300</name>
</gene>
<dbReference type="EMBL" id="JADILV010000014">
    <property type="protein sequence ID" value="MBO8482937.1"/>
    <property type="molecule type" value="Genomic_DNA"/>
</dbReference>
<dbReference type="AlphaFoldDB" id="A0A940DQ23"/>
<dbReference type="Proteomes" id="UP000725002">
    <property type="component" value="Unassembled WGS sequence"/>
</dbReference>
<dbReference type="Pfam" id="PF01637">
    <property type="entry name" value="ATPase_2"/>
    <property type="match status" value="1"/>
</dbReference>
<dbReference type="Gene3D" id="3.40.50.300">
    <property type="entry name" value="P-loop containing nucleotide triphosphate hydrolases"/>
    <property type="match status" value="1"/>
</dbReference>
<reference evidence="2" key="1">
    <citation type="submission" date="2020-10" db="EMBL/GenBank/DDBJ databases">
        <authorList>
            <person name="Gilroy R."/>
        </authorList>
    </citation>
    <scope>NUCLEOTIDE SEQUENCE</scope>
    <source>
        <strain evidence="2">G3-8215</strain>
    </source>
</reference>
<comment type="caution">
    <text evidence="2">The sequence shown here is derived from an EMBL/GenBank/DDBJ whole genome shotgun (WGS) entry which is preliminary data.</text>
</comment>
<evidence type="ECO:0000313" key="3">
    <source>
        <dbReference type="Proteomes" id="UP000725002"/>
    </source>
</evidence>
<dbReference type="SUPFAM" id="SSF52540">
    <property type="entry name" value="P-loop containing nucleoside triphosphate hydrolases"/>
    <property type="match status" value="1"/>
</dbReference>
<dbReference type="InterPro" id="IPR011579">
    <property type="entry name" value="ATPase_dom"/>
</dbReference>
<dbReference type="PANTHER" id="PTHR34704:SF1">
    <property type="entry name" value="ATPASE"/>
    <property type="match status" value="1"/>
</dbReference>
<evidence type="ECO:0000259" key="1">
    <source>
        <dbReference type="Pfam" id="PF01637"/>
    </source>
</evidence>
<organism evidence="2 3">
    <name type="scientific">Candidatus Cryptobacteroides avicola</name>
    <dbReference type="NCBI Taxonomy" id="2840757"/>
    <lineage>
        <taxon>Bacteria</taxon>
        <taxon>Pseudomonadati</taxon>
        <taxon>Bacteroidota</taxon>
        <taxon>Bacteroidia</taxon>
        <taxon>Bacteroidales</taxon>
        <taxon>Candidatus Cryptobacteroides</taxon>
    </lineage>
</organism>
<proteinExistence type="predicted"/>
<evidence type="ECO:0000313" key="2">
    <source>
        <dbReference type="EMBL" id="MBO8482937.1"/>
    </source>
</evidence>
<keyword evidence="2" id="KW-0067">ATP-binding</keyword>
<sequence>MSKIIARKKEQAELERLYHLDRSEFVVVYGRRRVGKTFLVREYFDGKFAFCHTALSPYEDAGPSGLLGRQLQNFHNSLLRYGSKDTFLPADWIEAFDRLISLLDSKKSGRIVVFIDELPWLDTPKSGFLPAFEHFWNGWAAGNSNILLIVCGSATSWIADKLLNNTGGLYGRITSQIKLNPMTLSECREFYADRGVELSSYDLIQYYMIMGGIPYYMNMVRKEDSLPANVDRLFFDRDSYLRDEFGRLFNSLFRNPENYIKVIRLLSGRSLGYTRQEISERCGIPYGGGLTNVLKALEANDFIFQYQPFGNRKDDVRYKLSDPFLLFYLKFVDGVKTLSDGYWSHFENTPALYSWRGHAFENVCFNHIPEIKKALGISGVYTQCSSWHKAGNSSRAGAQIDMLIDRSDRIINLCEMKFLEGEYVINKEEELKLRTRRQTFYEESKTKKAVRMTLITTYGLKNNMYSSIITDVITAEDLISPK</sequence>